<dbReference type="GO" id="GO:0003677">
    <property type="term" value="F:DNA binding"/>
    <property type="evidence" value="ECO:0007669"/>
    <property type="project" value="UniProtKB-KW"/>
</dbReference>
<keyword evidence="2" id="KW-0238">DNA-binding</keyword>
<accession>A0A1G6W7N4</accession>
<sequence>MVDPYELLDGIEARVAAMQQQANAVRDEMAAVSVTEHGRGGQITVTVNHMGNLTALEIGQAIRSDPSLAQDIMRTLWAAQSKLGDAMRAGVPSAQATPETMAAIQDEMTRMFPSPPPDDFVRNDTAERFEDLFLPKETMPAPPSPVAPRQPRRPSASPDDDDYYESGDFFR</sequence>
<evidence type="ECO:0000313" key="2">
    <source>
        <dbReference type="EMBL" id="SDD61824.1"/>
    </source>
</evidence>
<protein>
    <submittedName>
        <fullName evidence="2">YbaB/EbfC DNA-binding family protein</fullName>
    </submittedName>
</protein>
<dbReference type="InterPro" id="IPR036894">
    <property type="entry name" value="YbaB-like_sf"/>
</dbReference>
<dbReference type="OrthoDB" id="3691355at2"/>
<dbReference type="Gene3D" id="3.30.1310.10">
    <property type="entry name" value="Nucleoid-associated protein YbaB-like domain"/>
    <property type="match status" value="1"/>
</dbReference>
<name>A0A1G6W7N4_9PSEU</name>
<feature type="region of interest" description="Disordered" evidence="1">
    <location>
        <begin position="133"/>
        <end position="171"/>
    </location>
</feature>
<evidence type="ECO:0000256" key="1">
    <source>
        <dbReference type="SAM" id="MobiDB-lite"/>
    </source>
</evidence>
<evidence type="ECO:0000313" key="3">
    <source>
        <dbReference type="Proteomes" id="UP000199501"/>
    </source>
</evidence>
<dbReference type="AlphaFoldDB" id="A0A1G6W7N4"/>
<proteinExistence type="predicted"/>
<dbReference type="SUPFAM" id="SSF82607">
    <property type="entry name" value="YbaB-like"/>
    <property type="match status" value="1"/>
</dbReference>
<dbReference type="InterPro" id="IPR004401">
    <property type="entry name" value="YbaB/EbfC"/>
</dbReference>
<dbReference type="RefSeq" id="WP_091455300.1">
    <property type="nucleotide sequence ID" value="NZ_FMZZ01000014.1"/>
</dbReference>
<dbReference type="EMBL" id="FMZZ01000014">
    <property type="protein sequence ID" value="SDD61824.1"/>
    <property type="molecule type" value="Genomic_DNA"/>
</dbReference>
<dbReference type="Proteomes" id="UP000199501">
    <property type="component" value="Unassembled WGS sequence"/>
</dbReference>
<organism evidence="2 3">
    <name type="scientific">Actinokineospora iranica</name>
    <dbReference type="NCBI Taxonomy" id="1271860"/>
    <lineage>
        <taxon>Bacteria</taxon>
        <taxon>Bacillati</taxon>
        <taxon>Actinomycetota</taxon>
        <taxon>Actinomycetes</taxon>
        <taxon>Pseudonocardiales</taxon>
        <taxon>Pseudonocardiaceae</taxon>
        <taxon>Actinokineospora</taxon>
    </lineage>
</organism>
<dbReference type="Pfam" id="PF02575">
    <property type="entry name" value="YbaB_DNA_bd"/>
    <property type="match status" value="1"/>
</dbReference>
<keyword evidence="3" id="KW-1185">Reference proteome</keyword>
<dbReference type="STRING" id="1271860.SAMN05216174_11453"/>
<gene>
    <name evidence="2" type="ORF">SAMN05216174_11453</name>
</gene>
<reference evidence="3" key="1">
    <citation type="submission" date="2016-10" db="EMBL/GenBank/DDBJ databases">
        <authorList>
            <person name="Varghese N."/>
            <person name="Submissions S."/>
        </authorList>
    </citation>
    <scope>NUCLEOTIDE SEQUENCE [LARGE SCALE GENOMIC DNA]</scope>
    <source>
        <strain evidence="3">IBRC-M 10403</strain>
    </source>
</reference>